<feature type="compositionally biased region" description="Low complexity" evidence="1">
    <location>
        <begin position="210"/>
        <end position="224"/>
    </location>
</feature>
<evidence type="ECO:0000313" key="4">
    <source>
        <dbReference type="Proteomes" id="UP000002484"/>
    </source>
</evidence>
<evidence type="ECO:0000256" key="1">
    <source>
        <dbReference type="SAM" id="MobiDB-lite"/>
    </source>
</evidence>
<dbReference type="InParanoid" id="E3IXB0"/>
<dbReference type="eggNOG" id="ENOG5030Q78">
    <property type="taxonomic scope" value="Bacteria"/>
</dbReference>
<dbReference type="STRING" id="298654.FraEuI1c_7044"/>
<gene>
    <name evidence="3" type="ordered locus">FraEuI1c_7044</name>
</gene>
<dbReference type="AlphaFoldDB" id="E3IXB0"/>
<evidence type="ECO:0000259" key="2">
    <source>
        <dbReference type="Pfam" id="PF14065"/>
    </source>
</evidence>
<accession>E3IXB0</accession>
<dbReference type="RefSeq" id="WP_013428121.1">
    <property type="nucleotide sequence ID" value="NC_014666.1"/>
</dbReference>
<sequence length="224" mass="24545">MFHDLDTSLAALVRAELALPGVDISFDGPDDQFPPSQVHLPALSFFLYDIREDVELRPSDWDVDQDATGAYIRRRPPKRVACSYLITAWPSDHTPHPSQDEHQMLGEVLKVLLRHPTIPAEYLANELAGQQPPVPTRIIAENRLQSLGEFWQAMGGKPKAALHFGVTLSFDVFAPSEPTPEVKRLDVVVGNQVPPPKTPTAPPATPPTETPTETPAETATPPAT</sequence>
<dbReference type="EMBL" id="CP002299">
    <property type="protein sequence ID" value="ADP85010.1"/>
    <property type="molecule type" value="Genomic_DNA"/>
</dbReference>
<reference evidence="3 4" key="1">
    <citation type="submission" date="2010-10" db="EMBL/GenBank/DDBJ databases">
        <title>Complete sequence of Frankia sp. EuI1c.</title>
        <authorList>
            <consortium name="US DOE Joint Genome Institute"/>
            <person name="Lucas S."/>
            <person name="Copeland A."/>
            <person name="Lapidus A."/>
            <person name="Cheng J.-F."/>
            <person name="Bruce D."/>
            <person name="Goodwin L."/>
            <person name="Pitluck S."/>
            <person name="Chertkov O."/>
            <person name="Detter J.C."/>
            <person name="Han C."/>
            <person name="Tapia R."/>
            <person name="Land M."/>
            <person name="Hauser L."/>
            <person name="Jeffries C."/>
            <person name="Kyrpides N."/>
            <person name="Ivanova N."/>
            <person name="Mikhailova N."/>
            <person name="Beauchemin N."/>
            <person name="Sen A."/>
            <person name="Sur S.A."/>
            <person name="Gtari M."/>
            <person name="Wall L."/>
            <person name="Tisa L."/>
            <person name="Woyke T."/>
        </authorList>
    </citation>
    <scope>NUCLEOTIDE SEQUENCE [LARGE SCALE GENOMIC DNA]</scope>
    <source>
        <strain evidence="4">DSM 45817 / CECT 9037 / EuI1c</strain>
    </source>
</reference>
<dbReference type="Pfam" id="PF14065">
    <property type="entry name" value="Pvc16_N"/>
    <property type="match status" value="1"/>
</dbReference>
<protein>
    <recommendedName>
        <fullName evidence="2">Pvc16 N-terminal domain-containing protein</fullName>
    </recommendedName>
</protein>
<dbReference type="KEGG" id="fri:FraEuI1c_7044"/>
<organism evidence="3 4">
    <name type="scientific">Pseudofrankia inefficax (strain DSM 45817 / CECT 9037 / DDB 130130 / EuI1c)</name>
    <name type="common">Frankia inefficax</name>
    <dbReference type="NCBI Taxonomy" id="298654"/>
    <lineage>
        <taxon>Bacteria</taxon>
        <taxon>Bacillati</taxon>
        <taxon>Actinomycetota</taxon>
        <taxon>Actinomycetes</taxon>
        <taxon>Frankiales</taxon>
        <taxon>Frankiaceae</taxon>
        <taxon>Pseudofrankia</taxon>
    </lineage>
</organism>
<dbReference type="InterPro" id="IPR025351">
    <property type="entry name" value="Pvc16_N"/>
</dbReference>
<keyword evidence="4" id="KW-1185">Reference proteome</keyword>
<feature type="domain" description="Pvc16 N-terminal" evidence="2">
    <location>
        <begin position="5"/>
        <end position="178"/>
    </location>
</feature>
<feature type="compositionally biased region" description="Pro residues" evidence="1">
    <location>
        <begin position="193"/>
        <end position="209"/>
    </location>
</feature>
<feature type="region of interest" description="Disordered" evidence="1">
    <location>
        <begin position="190"/>
        <end position="224"/>
    </location>
</feature>
<dbReference type="OrthoDB" id="5514409at2"/>
<name>E3IXB0_PSEI1</name>
<dbReference type="HOGENOM" id="CLU_082097_0_0_11"/>
<evidence type="ECO:0000313" key="3">
    <source>
        <dbReference type="EMBL" id="ADP85010.1"/>
    </source>
</evidence>
<proteinExistence type="predicted"/>
<dbReference type="Proteomes" id="UP000002484">
    <property type="component" value="Chromosome"/>
</dbReference>